<protein>
    <submittedName>
        <fullName evidence="2">Mg-chelatase subunit ChlD-like protein</fullName>
    </submittedName>
</protein>
<reference evidence="2" key="1">
    <citation type="submission" date="2016-01" db="EMBL/GenBank/DDBJ databases">
        <authorList>
            <person name="Peeters C."/>
        </authorList>
    </citation>
    <scope>NUCLEOTIDE SEQUENCE [LARGE SCALE GENOMIC DNA]</scope>
    <source>
        <strain evidence="2">LMG 22940</strain>
    </source>
</reference>
<dbReference type="OrthoDB" id="5793213at2"/>
<comment type="caution">
    <text evidence="2">The sequence shown here is derived from an EMBL/GenBank/DDBJ whole genome shotgun (WGS) entry which is preliminary data.</text>
</comment>
<dbReference type="RefSeq" id="WP_087646929.1">
    <property type="nucleotide sequence ID" value="NZ_FCON02000062.1"/>
</dbReference>
<evidence type="ECO:0000313" key="3">
    <source>
        <dbReference type="Proteomes" id="UP000054770"/>
    </source>
</evidence>
<feature type="domain" description="VWFA" evidence="1">
    <location>
        <begin position="32"/>
        <end position="136"/>
    </location>
</feature>
<organism evidence="2 3">
    <name type="scientific">Caballeronia choica</name>
    <dbReference type="NCBI Taxonomy" id="326476"/>
    <lineage>
        <taxon>Bacteria</taxon>
        <taxon>Pseudomonadati</taxon>
        <taxon>Pseudomonadota</taxon>
        <taxon>Betaproteobacteria</taxon>
        <taxon>Burkholderiales</taxon>
        <taxon>Burkholderiaceae</taxon>
        <taxon>Caballeronia</taxon>
    </lineage>
</organism>
<dbReference type="Gene3D" id="3.40.50.410">
    <property type="entry name" value="von Willebrand factor, type A domain"/>
    <property type="match status" value="1"/>
</dbReference>
<evidence type="ECO:0000313" key="2">
    <source>
        <dbReference type="EMBL" id="SAL75765.1"/>
    </source>
</evidence>
<sequence length="191" mass="20888">MATLRAKRHTQFEARHLRFHRKRGEGAALHCFVLDCSGSMLAGKRLALAKGLLVALFDRAYRERAEVALVCFGGGQAQVRRQPGAAHWWNEHWVAPIGGGGGTPLALGVRSAANVLARAARGKPAQERWLWLLTDGRTPDAPSRPFDADRVVIVDFENDAVKLGRCAALAQAWEAQYSTAGQLAYSYQRGV</sequence>
<proteinExistence type="predicted"/>
<dbReference type="PANTHER" id="PTHR35023:SF1">
    <property type="entry name" value="MG-PROTOPORPHYRIN IX CHELATASE"/>
    <property type="match status" value="1"/>
</dbReference>
<dbReference type="Pfam" id="PF13519">
    <property type="entry name" value="VWA_2"/>
    <property type="match status" value="1"/>
</dbReference>
<dbReference type="SUPFAM" id="SSF53300">
    <property type="entry name" value="vWA-like"/>
    <property type="match status" value="1"/>
</dbReference>
<dbReference type="Proteomes" id="UP000054770">
    <property type="component" value="Unassembled WGS sequence"/>
</dbReference>
<keyword evidence="3" id="KW-1185">Reference proteome</keyword>
<dbReference type="EMBL" id="FCON02000062">
    <property type="protein sequence ID" value="SAL75765.1"/>
    <property type="molecule type" value="Genomic_DNA"/>
</dbReference>
<dbReference type="InterPro" id="IPR036465">
    <property type="entry name" value="vWFA_dom_sf"/>
</dbReference>
<dbReference type="AlphaFoldDB" id="A0A158K472"/>
<name>A0A158K472_9BURK</name>
<evidence type="ECO:0000259" key="1">
    <source>
        <dbReference type="Pfam" id="PF13519"/>
    </source>
</evidence>
<gene>
    <name evidence="2" type="ORF">AWB68_04838</name>
</gene>
<accession>A0A158K472</accession>
<dbReference type="InterPro" id="IPR052989">
    <property type="entry name" value="Mg-chelatase_DI-like"/>
</dbReference>
<dbReference type="PANTHER" id="PTHR35023">
    <property type="entry name" value="CHELATASE-RELATED"/>
    <property type="match status" value="1"/>
</dbReference>
<dbReference type="InterPro" id="IPR002035">
    <property type="entry name" value="VWF_A"/>
</dbReference>